<evidence type="ECO:0000313" key="3">
    <source>
        <dbReference type="WBParaSite" id="maker-unitig_44358-snap-gene-0.3-mRNA-1"/>
    </source>
</evidence>
<feature type="compositionally biased region" description="Basic and acidic residues" evidence="1">
    <location>
        <begin position="402"/>
        <end position="415"/>
    </location>
</feature>
<protein>
    <submittedName>
        <fullName evidence="3">Thyroglobulin type-1 domain-containing protein</fullName>
    </submittedName>
</protein>
<name>A0A1I8FQH4_9PLAT</name>
<accession>A0A1I8FQH4</accession>
<dbReference type="AlphaFoldDB" id="A0A1I8FQH4"/>
<proteinExistence type="predicted"/>
<dbReference type="Proteomes" id="UP000095280">
    <property type="component" value="Unplaced"/>
</dbReference>
<keyword evidence="2" id="KW-1185">Reference proteome</keyword>
<feature type="region of interest" description="Disordered" evidence="1">
    <location>
        <begin position="380"/>
        <end position="424"/>
    </location>
</feature>
<evidence type="ECO:0000256" key="1">
    <source>
        <dbReference type="SAM" id="MobiDB-lite"/>
    </source>
</evidence>
<evidence type="ECO:0000313" key="2">
    <source>
        <dbReference type="Proteomes" id="UP000095280"/>
    </source>
</evidence>
<organism evidence="2 3">
    <name type="scientific">Macrostomum lignano</name>
    <dbReference type="NCBI Taxonomy" id="282301"/>
    <lineage>
        <taxon>Eukaryota</taxon>
        <taxon>Metazoa</taxon>
        <taxon>Spiralia</taxon>
        <taxon>Lophotrochozoa</taxon>
        <taxon>Platyhelminthes</taxon>
        <taxon>Rhabditophora</taxon>
        <taxon>Macrostomorpha</taxon>
        <taxon>Macrostomida</taxon>
        <taxon>Macrostomidae</taxon>
        <taxon>Macrostomum</taxon>
    </lineage>
</organism>
<reference evidence="3" key="1">
    <citation type="submission" date="2016-11" db="UniProtKB">
        <authorList>
            <consortium name="WormBaseParasite"/>
        </authorList>
    </citation>
    <scope>IDENTIFICATION</scope>
</reference>
<dbReference type="WBParaSite" id="maker-unitig_44358-snap-gene-0.3-mRNA-1">
    <property type="protein sequence ID" value="maker-unitig_44358-snap-gene-0.3-mRNA-1"/>
    <property type="gene ID" value="maker-unitig_44358-snap-gene-0.3"/>
</dbReference>
<sequence length="424" mass="44646">VGVGPELDKFQQRRADAACLTLTDALRCASRQRAGHSTVVRFLHPTASVRIRTTETHPPTHVDIVASCSVGEPLTAQGLLKRADRTLIRTGLQLTAQQQALVSPIVACGSGSRPGPSCRTVRRYCWRLRARRDAAACTRSQQLVGLSLGWSALQTAPSPASRTSAAAASPTRVGQAKKVAEKAAASDSGDPNSKLASQTDPESAAYLDLCGAGSPQDDSLQTPGSSAPIGVFASPTEPPWAACQCLQTRCDLQLGETCPPVWTCTAAGWPSLLACLASVACGHHTLLMPAGALSIEIPALPGAAGFLQMLAQRSVRDALCGYELLDRCCARLQPESVKPGQPPGPSSCLGTDRPRANCSRSSAACWCAGPQPDSPALLIRLPRQPLSDPCRPQTLTPTRQRSYADARALRQDRLVPVDSDSPNA</sequence>